<dbReference type="AlphaFoldDB" id="A0A0D8XMX3"/>
<protein>
    <submittedName>
        <fullName evidence="6">Bromodomain associated</fullName>
    </submittedName>
</protein>
<keyword evidence="3" id="KW-0804">Transcription</keyword>
<dbReference type="GO" id="GO:0045944">
    <property type="term" value="P:positive regulation of transcription by RNA polymerase II"/>
    <property type="evidence" value="ECO:0007669"/>
    <property type="project" value="TreeGrafter"/>
</dbReference>
<evidence type="ECO:0000256" key="4">
    <source>
        <dbReference type="ARBA" id="ARBA00023242"/>
    </source>
</evidence>
<organism evidence="6 7">
    <name type="scientific">Dictyocaulus viviparus</name>
    <name type="common">Bovine lungworm</name>
    <dbReference type="NCBI Taxonomy" id="29172"/>
    <lineage>
        <taxon>Eukaryota</taxon>
        <taxon>Metazoa</taxon>
        <taxon>Ecdysozoa</taxon>
        <taxon>Nematoda</taxon>
        <taxon>Chromadorea</taxon>
        <taxon>Rhabditida</taxon>
        <taxon>Rhabditina</taxon>
        <taxon>Rhabditomorpha</taxon>
        <taxon>Strongyloidea</taxon>
        <taxon>Metastrongylidae</taxon>
        <taxon>Dictyocaulus</taxon>
    </lineage>
</organism>
<dbReference type="PANTHER" id="PTHR46452:SF1">
    <property type="entry name" value="TRANSCRIPTION INITIATION FACTOR TFIID SUBUNIT 3"/>
    <property type="match status" value="1"/>
</dbReference>
<reference evidence="7" key="2">
    <citation type="journal article" date="2016" name="Sci. Rep.">
        <title>Dictyocaulus viviparus genome, variome and transcriptome elucidate lungworm biology and support future intervention.</title>
        <authorList>
            <person name="McNulty S.N."/>
            <person name="Strube C."/>
            <person name="Rosa B.A."/>
            <person name="Martin J.C."/>
            <person name="Tyagi R."/>
            <person name="Choi Y.J."/>
            <person name="Wang Q."/>
            <person name="Hallsworth Pepin K."/>
            <person name="Zhang X."/>
            <person name="Ozersky P."/>
            <person name="Wilson R.K."/>
            <person name="Sternberg P.W."/>
            <person name="Gasser R.B."/>
            <person name="Mitreva M."/>
        </authorList>
    </citation>
    <scope>NUCLEOTIDE SEQUENCE [LARGE SCALE GENOMIC DNA]</scope>
    <source>
        <strain evidence="7">HannoverDv2000</strain>
    </source>
</reference>
<keyword evidence="2" id="KW-0805">Transcription regulation</keyword>
<evidence type="ECO:0000256" key="2">
    <source>
        <dbReference type="ARBA" id="ARBA00023015"/>
    </source>
</evidence>
<comment type="subcellular location">
    <subcellularLocation>
        <location evidence="1">Nucleus</location>
    </subcellularLocation>
</comment>
<proteinExistence type="predicted"/>
<dbReference type="SMART" id="SM00576">
    <property type="entry name" value="BTP"/>
    <property type="match status" value="1"/>
</dbReference>
<evidence type="ECO:0000259" key="5">
    <source>
        <dbReference type="SMART" id="SM00576"/>
    </source>
</evidence>
<dbReference type="GO" id="GO:0002039">
    <property type="term" value="F:p53 binding"/>
    <property type="evidence" value="ECO:0007669"/>
    <property type="project" value="TreeGrafter"/>
</dbReference>
<dbReference type="InterPro" id="IPR009072">
    <property type="entry name" value="Histone-fold"/>
</dbReference>
<dbReference type="GO" id="GO:0005669">
    <property type="term" value="C:transcription factor TFIID complex"/>
    <property type="evidence" value="ECO:0007669"/>
    <property type="project" value="TreeGrafter"/>
</dbReference>
<sequence>MDVMNDYVNAQIRTATGLCLRQLGFSQTNTSCVDVLTDVMRLYLYRLVRLIRLFSEHGCKGKPSIQAVELAFKKMKININELYEYMRQVRSLEQYETIPKFPVPYSKPKHNTGIKSVNKEVEEIFTPVHGTCKFKTPMMTPLPEFSEATAFSVFFTKPSAVTARPFVSNIFKFRLESFNGLFDKSLHAISLLGVQKNKAAASFIRLCQKHNQRRKVGSAPNVNVHQKLQNVQLQII</sequence>
<accession>A0A0D8XMX3</accession>
<gene>
    <name evidence="6" type="ORF">DICVIV_08859</name>
</gene>
<evidence type="ECO:0000256" key="3">
    <source>
        <dbReference type="ARBA" id="ARBA00023163"/>
    </source>
</evidence>
<dbReference type="GO" id="GO:0046982">
    <property type="term" value="F:protein heterodimerization activity"/>
    <property type="evidence" value="ECO:0007669"/>
    <property type="project" value="InterPro"/>
</dbReference>
<keyword evidence="4" id="KW-0539">Nucleus</keyword>
<dbReference type="OrthoDB" id="5829803at2759"/>
<reference evidence="6 7" key="1">
    <citation type="submission" date="2013-11" db="EMBL/GenBank/DDBJ databases">
        <title>Draft genome of the bovine lungworm Dictyocaulus viviparus.</title>
        <authorList>
            <person name="Mitreva M."/>
        </authorList>
    </citation>
    <scope>NUCLEOTIDE SEQUENCE [LARGE SCALE GENOMIC DNA]</scope>
    <source>
        <strain evidence="6 7">HannoverDv2000</strain>
    </source>
</reference>
<evidence type="ECO:0000313" key="6">
    <source>
        <dbReference type="EMBL" id="KJH45102.1"/>
    </source>
</evidence>
<dbReference type="Gene3D" id="1.10.20.10">
    <property type="entry name" value="Histone, subunit A"/>
    <property type="match status" value="1"/>
</dbReference>
<dbReference type="Pfam" id="PF07524">
    <property type="entry name" value="Bromo_TP"/>
    <property type="match status" value="1"/>
</dbReference>
<dbReference type="EMBL" id="KN716427">
    <property type="protein sequence ID" value="KJH45102.1"/>
    <property type="molecule type" value="Genomic_DNA"/>
</dbReference>
<evidence type="ECO:0000256" key="1">
    <source>
        <dbReference type="ARBA" id="ARBA00004123"/>
    </source>
</evidence>
<name>A0A0D8XMX3_DICVI</name>
<dbReference type="PANTHER" id="PTHR46452">
    <property type="entry name" value="TRANSCRIPTION INITIATION FACTOR TFIID SUBUNIT 3"/>
    <property type="match status" value="1"/>
</dbReference>
<feature type="domain" description="Bromodomain associated" evidence="5">
    <location>
        <begin position="5"/>
        <end position="81"/>
    </location>
</feature>
<dbReference type="InterPro" id="IPR006565">
    <property type="entry name" value="BTP"/>
</dbReference>
<dbReference type="Proteomes" id="UP000053766">
    <property type="component" value="Unassembled WGS sequence"/>
</dbReference>
<keyword evidence="7" id="KW-1185">Reference proteome</keyword>
<evidence type="ECO:0000313" key="7">
    <source>
        <dbReference type="Proteomes" id="UP000053766"/>
    </source>
</evidence>